<proteinExistence type="predicted"/>
<dbReference type="Proteomes" id="UP000664132">
    <property type="component" value="Unassembled WGS sequence"/>
</dbReference>
<keyword evidence="3" id="KW-1185">Reference proteome</keyword>
<evidence type="ECO:0000256" key="1">
    <source>
        <dbReference type="SAM" id="SignalP"/>
    </source>
</evidence>
<evidence type="ECO:0000313" key="3">
    <source>
        <dbReference type="Proteomes" id="UP000664132"/>
    </source>
</evidence>
<dbReference type="EMBL" id="JAFJYH010000047">
    <property type="protein sequence ID" value="KAG4422578.1"/>
    <property type="molecule type" value="Genomic_DNA"/>
</dbReference>
<reference evidence="2" key="1">
    <citation type="submission" date="2021-02" db="EMBL/GenBank/DDBJ databases">
        <title>Genome sequence Cadophora malorum strain M34.</title>
        <authorList>
            <person name="Stefanovic E."/>
            <person name="Vu D."/>
            <person name="Scully C."/>
            <person name="Dijksterhuis J."/>
            <person name="Roader J."/>
            <person name="Houbraken J."/>
        </authorList>
    </citation>
    <scope>NUCLEOTIDE SEQUENCE</scope>
    <source>
        <strain evidence="2">M34</strain>
    </source>
</reference>
<keyword evidence="1" id="KW-0732">Signal</keyword>
<protein>
    <submittedName>
        <fullName evidence="2">Uncharacterized protein</fullName>
    </submittedName>
</protein>
<accession>A0A8H7WCZ9</accession>
<dbReference type="OrthoDB" id="89086at2759"/>
<feature type="chain" id="PRO_5034317172" evidence="1">
    <location>
        <begin position="18"/>
        <end position="280"/>
    </location>
</feature>
<sequence length="280" mass="30588">MSTLTALSLVLLGSTAASTINTREYRPNEHLMLVDCGIGLLPNGASTSREMAYYSGSYNPGGGNTKWIQPDMIANVPWDGSYPWRGSGVATKFPNGDTFQVWINPAIKDWSESKSYAGDAKHTYGNEFKCWAEHGHAAFTLADGKTCTSAYICYHPPDNPPPAAKKSKTDYAMSKKDVTVRVQGTNAEIEAWKPQNAFRHINDDDEGIQCAGTSYQIGSVCKLRFNDCWFSSRDHVDGMKKILIDAIAPAVAKTRVTKKGHYNGKCPPGGGPCEPGYDFE</sequence>
<gene>
    <name evidence="2" type="ORF">IFR04_004347</name>
</gene>
<organism evidence="2 3">
    <name type="scientific">Cadophora malorum</name>
    <dbReference type="NCBI Taxonomy" id="108018"/>
    <lineage>
        <taxon>Eukaryota</taxon>
        <taxon>Fungi</taxon>
        <taxon>Dikarya</taxon>
        <taxon>Ascomycota</taxon>
        <taxon>Pezizomycotina</taxon>
        <taxon>Leotiomycetes</taxon>
        <taxon>Helotiales</taxon>
        <taxon>Ploettnerulaceae</taxon>
        <taxon>Cadophora</taxon>
    </lineage>
</organism>
<comment type="caution">
    <text evidence="2">The sequence shown here is derived from an EMBL/GenBank/DDBJ whole genome shotgun (WGS) entry which is preliminary data.</text>
</comment>
<evidence type="ECO:0000313" key="2">
    <source>
        <dbReference type="EMBL" id="KAG4422578.1"/>
    </source>
</evidence>
<name>A0A8H7WCZ9_9HELO</name>
<dbReference type="AlphaFoldDB" id="A0A8H7WCZ9"/>
<feature type="signal peptide" evidence="1">
    <location>
        <begin position="1"/>
        <end position="17"/>
    </location>
</feature>